<evidence type="ECO:0000256" key="1">
    <source>
        <dbReference type="SAM" id="MobiDB-lite"/>
    </source>
</evidence>
<feature type="compositionally biased region" description="Polar residues" evidence="1">
    <location>
        <begin position="516"/>
        <end position="540"/>
    </location>
</feature>
<keyword evidence="3" id="KW-1185">Reference proteome</keyword>
<feature type="region of interest" description="Disordered" evidence="1">
    <location>
        <begin position="424"/>
        <end position="629"/>
    </location>
</feature>
<feature type="compositionally biased region" description="Acidic residues" evidence="1">
    <location>
        <begin position="162"/>
        <end position="174"/>
    </location>
</feature>
<feature type="compositionally biased region" description="Polar residues" evidence="1">
    <location>
        <begin position="450"/>
        <end position="462"/>
    </location>
</feature>
<protein>
    <submittedName>
        <fullName evidence="2">Uncharacterized protein</fullName>
    </submittedName>
</protein>
<sequence>MEHAGTPVAAGPPEPLDQSYQLDFDPNAGFDVERLELGLDGSYEEVEHILVAGTFDDGATLDVDPEHDVALQEAHTSFSDDDQTETTKAAEDADHNDEVDYQDEIGYEDDDLAITDFNVGSSATKPGGADDGLQSAASEVHAGNIEPVDKRTQDASTQENDSSWDQELDFEEQDASFYRPDKLVDVAEEQAAEEQAAEEETDGHVDENDLIVDDFDNWAGHEQSAVDQQDSEFGNALEDLSQFVPPVPRIEVLYDDSSYALVGAPGDDPDSYFLSEAKELDHPLSQFLSALRAVISDEISTADELVIRFDPLDLEFGERSNENFLNRSFREILDCHATLSQVRGVSAHPVIQLSVRRDAEEHFLELLGEAKLVKGVPHDAEDSEMSEDSDDVPADAAADDGHAEDAAFKGEALDDYQVVGEDIATDNVEDQNEPQLAVSGQNDVAGEPGISQSRTSAPQSPGVTAEAIQSEEHPDDIQPEAHYHESGEDEAGEQESWDEEAAEGDAALQPDAQTPVDISSEQTWVATGQQESYGSLQAEISTEMFDEQTYEPTEQQMSDESLQPAKLVARDNVPDPQQAESTPELSAEQAHEAGEKESDALPEIIVEKAAAPEDGGFEQEAYTNGKYPPLFDSASRISRIRKLPATISPLRGNEGASVFAGKKVYDPVPSAGAGWKQSSASQQPAAQALGSATNPEGEEVWEIDYSDDEHEPTPSNSPEAGASSAYLPQARCAVSIGAETNPTWIRPRFVDSFHTNMTESSGVSLTRSFDTDANQDAAQDEDFVLAFDEEPAASTICEEADVQDYTITYEASDVGHDAEGMPDANAAEAADESLSKNTDNGVDARTAAETSSIHTSTTINGDEIDYEEDNVAGDSLTQADDGVRQSAAAPCINNDEIDWENDEDGYEQQPVDDYVGAESEESKAAALTPPSIASKRSRTDETESLADETGKKTGRSIWGEHGEKYYAGC</sequence>
<feature type="compositionally biased region" description="Acidic residues" evidence="1">
    <location>
        <begin position="186"/>
        <end position="201"/>
    </location>
</feature>
<proteinExistence type="predicted"/>
<dbReference type="GeneID" id="87832401"/>
<feature type="compositionally biased region" description="Low complexity" evidence="1">
    <location>
        <begin position="677"/>
        <end position="692"/>
    </location>
</feature>
<feature type="compositionally biased region" description="Acidic residues" evidence="1">
    <location>
        <begin position="696"/>
        <end position="710"/>
    </location>
</feature>
<reference evidence="2" key="2">
    <citation type="submission" date="2023-05" db="EMBL/GenBank/DDBJ databases">
        <authorList>
            <consortium name="Lawrence Berkeley National Laboratory"/>
            <person name="Steindorff A."/>
            <person name="Hensen N."/>
            <person name="Bonometti L."/>
            <person name="Westerberg I."/>
            <person name="Brannstrom I.O."/>
            <person name="Guillou S."/>
            <person name="Cros-Aarteil S."/>
            <person name="Calhoun S."/>
            <person name="Haridas S."/>
            <person name="Kuo A."/>
            <person name="Mondo S."/>
            <person name="Pangilinan J."/>
            <person name="Riley R."/>
            <person name="Labutti K."/>
            <person name="Andreopoulos B."/>
            <person name="Lipzen A."/>
            <person name="Chen C."/>
            <person name="Yanf M."/>
            <person name="Daum C."/>
            <person name="Ng V."/>
            <person name="Clum A."/>
            <person name="Ohm R."/>
            <person name="Martin F."/>
            <person name="Silar P."/>
            <person name="Natvig D."/>
            <person name="Lalanne C."/>
            <person name="Gautier V."/>
            <person name="Ament-Velasquez S.L."/>
            <person name="Kruys A."/>
            <person name="Hutchinson M.I."/>
            <person name="Powell A.J."/>
            <person name="Barry K."/>
            <person name="Miller A.N."/>
            <person name="Grigoriev I.V."/>
            <person name="Debuchy R."/>
            <person name="Gladieux P."/>
            <person name="Thoren M.H."/>
            <person name="Johannesson H."/>
        </authorList>
    </citation>
    <scope>NUCLEOTIDE SEQUENCE</scope>
    <source>
        <strain evidence="2">CBS 731.68</strain>
    </source>
</reference>
<reference evidence="2" key="1">
    <citation type="journal article" date="2023" name="Mol. Phylogenet. Evol.">
        <title>Genome-scale phylogeny and comparative genomics of the fungal order Sordariales.</title>
        <authorList>
            <person name="Hensen N."/>
            <person name="Bonometti L."/>
            <person name="Westerberg I."/>
            <person name="Brannstrom I.O."/>
            <person name="Guillou S."/>
            <person name="Cros-Aarteil S."/>
            <person name="Calhoun S."/>
            <person name="Haridas S."/>
            <person name="Kuo A."/>
            <person name="Mondo S."/>
            <person name="Pangilinan J."/>
            <person name="Riley R."/>
            <person name="LaButti K."/>
            <person name="Andreopoulos B."/>
            <person name="Lipzen A."/>
            <person name="Chen C."/>
            <person name="Yan M."/>
            <person name="Daum C."/>
            <person name="Ng V."/>
            <person name="Clum A."/>
            <person name="Steindorff A."/>
            <person name="Ohm R.A."/>
            <person name="Martin F."/>
            <person name="Silar P."/>
            <person name="Natvig D.O."/>
            <person name="Lalanne C."/>
            <person name="Gautier V."/>
            <person name="Ament-Velasquez S.L."/>
            <person name="Kruys A."/>
            <person name="Hutchinson M.I."/>
            <person name="Powell A.J."/>
            <person name="Barry K."/>
            <person name="Miller A.N."/>
            <person name="Grigoriev I.V."/>
            <person name="Debuchy R."/>
            <person name="Gladieux P."/>
            <person name="Hiltunen Thoren M."/>
            <person name="Johannesson H."/>
        </authorList>
    </citation>
    <scope>NUCLEOTIDE SEQUENCE</scope>
    <source>
        <strain evidence="2">CBS 731.68</strain>
    </source>
</reference>
<organism evidence="2 3">
    <name type="scientific">Parathielavia appendiculata</name>
    <dbReference type="NCBI Taxonomy" id="2587402"/>
    <lineage>
        <taxon>Eukaryota</taxon>
        <taxon>Fungi</taxon>
        <taxon>Dikarya</taxon>
        <taxon>Ascomycota</taxon>
        <taxon>Pezizomycotina</taxon>
        <taxon>Sordariomycetes</taxon>
        <taxon>Sordariomycetidae</taxon>
        <taxon>Sordariales</taxon>
        <taxon>Chaetomiaceae</taxon>
        <taxon>Parathielavia</taxon>
    </lineage>
</organism>
<dbReference type="RefSeq" id="XP_062647110.1">
    <property type="nucleotide sequence ID" value="XM_062795633.1"/>
</dbReference>
<feature type="compositionally biased region" description="Basic and acidic residues" evidence="1">
    <location>
        <begin position="589"/>
        <end position="599"/>
    </location>
</feature>
<feature type="region of interest" description="Disordered" evidence="1">
    <location>
        <begin position="670"/>
        <end position="724"/>
    </location>
</feature>
<feature type="region of interest" description="Disordered" evidence="1">
    <location>
        <begin position="881"/>
        <end position="957"/>
    </location>
</feature>
<gene>
    <name evidence="2" type="ORF">N657DRAFT_672325</name>
</gene>
<dbReference type="AlphaFoldDB" id="A0AAN6Z427"/>
<feature type="compositionally biased region" description="Basic and acidic residues" evidence="1">
    <location>
        <begin position="88"/>
        <end position="98"/>
    </location>
</feature>
<feature type="compositionally biased region" description="Acidic residues" evidence="1">
    <location>
        <begin position="895"/>
        <end position="906"/>
    </location>
</feature>
<feature type="region of interest" description="Disordered" evidence="1">
    <location>
        <begin position="1"/>
        <end position="21"/>
    </location>
</feature>
<evidence type="ECO:0000313" key="2">
    <source>
        <dbReference type="EMBL" id="KAK4123339.1"/>
    </source>
</evidence>
<dbReference type="Proteomes" id="UP001302602">
    <property type="component" value="Unassembled WGS sequence"/>
</dbReference>
<feature type="region of interest" description="Disordered" evidence="1">
    <location>
        <begin position="375"/>
        <end position="400"/>
    </location>
</feature>
<feature type="region of interest" description="Disordered" evidence="1">
    <location>
        <begin position="74"/>
        <end position="98"/>
    </location>
</feature>
<feature type="compositionally biased region" description="Acidic residues" evidence="1">
    <location>
        <begin position="381"/>
        <end position="393"/>
    </location>
</feature>
<feature type="compositionally biased region" description="Acidic residues" evidence="1">
    <location>
        <begin position="487"/>
        <end position="503"/>
    </location>
</feature>
<feature type="compositionally biased region" description="Basic and acidic residues" evidence="1">
    <location>
        <begin position="470"/>
        <end position="486"/>
    </location>
</feature>
<feature type="region of interest" description="Disordered" evidence="1">
    <location>
        <begin position="117"/>
        <end position="208"/>
    </location>
</feature>
<evidence type="ECO:0000313" key="3">
    <source>
        <dbReference type="Proteomes" id="UP001302602"/>
    </source>
</evidence>
<feature type="compositionally biased region" description="Polar residues" evidence="1">
    <location>
        <begin position="550"/>
        <end position="561"/>
    </location>
</feature>
<comment type="caution">
    <text evidence="2">The sequence shown here is derived from an EMBL/GenBank/DDBJ whole genome shotgun (WGS) entry which is preliminary data.</text>
</comment>
<accession>A0AAN6Z427</accession>
<name>A0AAN6Z427_9PEZI</name>
<dbReference type="EMBL" id="MU853229">
    <property type="protein sequence ID" value="KAK4123339.1"/>
    <property type="molecule type" value="Genomic_DNA"/>
</dbReference>